<dbReference type="Pfam" id="PF02709">
    <property type="entry name" value="Glyco_transf_7C"/>
    <property type="match status" value="1"/>
</dbReference>
<name>A0ABY7EEE3_MYAAR</name>
<feature type="domain" description="Galactosyltransferase C-terminal" evidence="2">
    <location>
        <begin position="11"/>
        <end position="65"/>
    </location>
</feature>
<dbReference type="PANTHER" id="PTHR19300">
    <property type="entry name" value="BETA-1,4-GALACTOSYLTRANSFERASE"/>
    <property type="match status" value="1"/>
</dbReference>
<dbReference type="PRINTS" id="PR02050">
    <property type="entry name" value="B14GALTRFASE"/>
</dbReference>
<proteinExistence type="predicted"/>
<evidence type="ECO:0000313" key="3">
    <source>
        <dbReference type="EMBL" id="WAR07167.1"/>
    </source>
</evidence>
<dbReference type="Gene3D" id="3.90.550.10">
    <property type="entry name" value="Spore Coat Polysaccharide Biosynthesis Protein SpsA, Chain A"/>
    <property type="match status" value="1"/>
</dbReference>
<dbReference type="InterPro" id="IPR003859">
    <property type="entry name" value="Galactosyl_T"/>
</dbReference>
<dbReference type="Proteomes" id="UP001164746">
    <property type="component" value="Chromosome 6"/>
</dbReference>
<dbReference type="PANTHER" id="PTHR19300:SF57">
    <property type="entry name" value="BETA-1,4-N-ACETYLGALACTOSAMINYLTRANSFERASE"/>
    <property type="match status" value="1"/>
</dbReference>
<gene>
    <name evidence="3" type="ORF">MAR_017125</name>
</gene>
<sequence length="103" mass="12009">MILIGFFQVIRMLYKSLVGGVLSFRDKHFTKVNGYSNLYWGWGAEDDDMHKRLSLLKTSTTRYLKDGLNTLEYKLVETRLEKLWTRIIANVGDPPKNQTENPL</sequence>
<keyword evidence="1" id="KW-0808">Transferase</keyword>
<dbReference type="InterPro" id="IPR029044">
    <property type="entry name" value="Nucleotide-diphossugar_trans"/>
</dbReference>
<reference evidence="3" key="1">
    <citation type="submission" date="2022-11" db="EMBL/GenBank/DDBJ databases">
        <title>Centuries of genome instability and evolution in soft-shell clam transmissible cancer (bioRxiv).</title>
        <authorList>
            <person name="Hart S.F.M."/>
            <person name="Yonemitsu M.A."/>
            <person name="Giersch R.M."/>
            <person name="Beal B.F."/>
            <person name="Arriagada G."/>
            <person name="Davis B.W."/>
            <person name="Ostrander E.A."/>
            <person name="Goff S.P."/>
            <person name="Metzger M.J."/>
        </authorList>
    </citation>
    <scope>NUCLEOTIDE SEQUENCE</scope>
    <source>
        <strain evidence="3">MELC-2E11</strain>
        <tissue evidence="3">Siphon/mantle</tissue>
    </source>
</reference>
<protein>
    <submittedName>
        <fullName evidence="3">BRE4-like protein</fullName>
    </submittedName>
</protein>
<organism evidence="3 4">
    <name type="scientific">Mya arenaria</name>
    <name type="common">Soft-shell clam</name>
    <dbReference type="NCBI Taxonomy" id="6604"/>
    <lineage>
        <taxon>Eukaryota</taxon>
        <taxon>Metazoa</taxon>
        <taxon>Spiralia</taxon>
        <taxon>Lophotrochozoa</taxon>
        <taxon>Mollusca</taxon>
        <taxon>Bivalvia</taxon>
        <taxon>Autobranchia</taxon>
        <taxon>Heteroconchia</taxon>
        <taxon>Euheterodonta</taxon>
        <taxon>Imparidentia</taxon>
        <taxon>Neoheterodontei</taxon>
        <taxon>Myida</taxon>
        <taxon>Myoidea</taxon>
        <taxon>Myidae</taxon>
        <taxon>Mya</taxon>
    </lineage>
</organism>
<dbReference type="EMBL" id="CP111017">
    <property type="protein sequence ID" value="WAR07167.1"/>
    <property type="molecule type" value="Genomic_DNA"/>
</dbReference>
<evidence type="ECO:0000313" key="4">
    <source>
        <dbReference type="Proteomes" id="UP001164746"/>
    </source>
</evidence>
<evidence type="ECO:0000259" key="2">
    <source>
        <dbReference type="Pfam" id="PF02709"/>
    </source>
</evidence>
<accession>A0ABY7EEE3</accession>
<dbReference type="InterPro" id="IPR027791">
    <property type="entry name" value="Galactosyl_T_C"/>
</dbReference>
<evidence type="ECO:0000256" key="1">
    <source>
        <dbReference type="ARBA" id="ARBA00022679"/>
    </source>
</evidence>
<keyword evidence="4" id="KW-1185">Reference proteome</keyword>
<dbReference type="SUPFAM" id="SSF53448">
    <property type="entry name" value="Nucleotide-diphospho-sugar transferases"/>
    <property type="match status" value="1"/>
</dbReference>